<dbReference type="AlphaFoldDB" id="A0A9P4Y7R9"/>
<protein>
    <submittedName>
        <fullName evidence="1">Uncharacterized protein</fullName>
    </submittedName>
</protein>
<evidence type="ECO:0000313" key="1">
    <source>
        <dbReference type="EMBL" id="KAF3768534.1"/>
    </source>
</evidence>
<dbReference type="OrthoDB" id="5238363at2759"/>
<sequence length="215" mass="24162">MVQYFPRLRTGVAGPAKRVPSLLGGPGSRGIKMSKLASVSLDRKLEGQIPQHVAFYPPFTPKGREQITHLFSHDIGIYTEMKAAKHLRWNGIEVKTARRHVVHLNDLRYFTEAGHAFAESIVRRLLADCEKPLWSVTSPRGDGNKPIVRGLAKYRINTALRQALRNAGYYMDGRRLSGEDLQKQAQILGRPVAQEARRRGILQLFASGGRTRENI</sequence>
<accession>A0A9P4Y7R9</accession>
<organism evidence="1 2">
    <name type="scientific">Cryphonectria parasitica (strain ATCC 38755 / EP155)</name>
    <dbReference type="NCBI Taxonomy" id="660469"/>
    <lineage>
        <taxon>Eukaryota</taxon>
        <taxon>Fungi</taxon>
        <taxon>Dikarya</taxon>
        <taxon>Ascomycota</taxon>
        <taxon>Pezizomycotina</taxon>
        <taxon>Sordariomycetes</taxon>
        <taxon>Sordariomycetidae</taxon>
        <taxon>Diaporthales</taxon>
        <taxon>Cryphonectriaceae</taxon>
        <taxon>Cryphonectria-Endothia species complex</taxon>
        <taxon>Cryphonectria</taxon>
    </lineage>
</organism>
<name>A0A9P4Y7R9_CRYP1</name>
<gene>
    <name evidence="1" type="ORF">M406DRAFT_349756</name>
</gene>
<dbReference type="Proteomes" id="UP000803844">
    <property type="component" value="Unassembled WGS sequence"/>
</dbReference>
<dbReference type="GeneID" id="63839629"/>
<dbReference type="RefSeq" id="XP_040779495.1">
    <property type="nucleotide sequence ID" value="XM_040922500.1"/>
</dbReference>
<comment type="caution">
    <text evidence="1">The sequence shown here is derived from an EMBL/GenBank/DDBJ whole genome shotgun (WGS) entry which is preliminary data.</text>
</comment>
<reference evidence="1" key="1">
    <citation type="journal article" date="2020" name="Phytopathology">
        <title>Genome sequence of the chestnut blight fungus Cryphonectria parasitica EP155: A fundamental resource for an archetypical invasive plant pathogen.</title>
        <authorList>
            <person name="Crouch J.A."/>
            <person name="Dawe A."/>
            <person name="Aerts A."/>
            <person name="Barry K."/>
            <person name="Churchill A.C.L."/>
            <person name="Grimwood J."/>
            <person name="Hillman B."/>
            <person name="Milgroom M.G."/>
            <person name="Pangilinan J."/>
            <person name="Smith M."/>
            <person name="Salamov A."/>
            <person name="Schmutz J."/>
            <person name="Yadav J."/>
            <person name="Grigoriev I.V."/>
            <person name="Nuss D."/>
        </authorList>
    </citation>
    <scope>NUCLEOTIDE SEQUENCE</scope>
    <source>
        <strain evidence="1">EP155</strain>
    </source>
</reference>
<keyword evidence="2" id="KW-1185">Reference proteome</keyword>
<proteinExistence type="predicted"/>
<evidence type="ECO:0000313" key="2">
    <source>
        <dbReference type="Proteomes" id="UP000803844"/>
    </source>
</evidence>
<dbReference type="EMBL" id="MU032345">
    <property type="protein sequence ID" value="KAF3768534.1"/>
    <property type="molecule type" value="Genomic_DNA"/>
</dbReference>